<reference evidence="13" key="1">
    <citation type="journal article" date="2018" name="Nat. Microbiol.">
        <title>Leveraging single-cell genomics to expand the fungal tree of life.</title>
        <authorList>
            <person name="Ahrendt S.R."/>
            <person name="Quandt C.A."/>
            <person name="Ciobanu D."/>
            <person name="Clum A."/>
            <person name="Salamov A."/>
            <person name="Andreopoulos B."/>
            <person name="Cheng J.F."/>
            <person name="Woyke T."/>
            <person name="Pelin A."/>
            <person name="Henrissat B."/>
            <person name="Reynolds N.K."/>
            <person name="Benny G.L."/>
            <person name="Smith M.E."/>
            <person name="James T.Y."/>
            <person name="Grigoriev I.V."/>
        </authorList>
    </citation>
    <scope>NUCLEOTIDE SEQUENCE [LARGE SCALE GENOMIC DNA]</scope>
</reference>
<feature type="compositionally biased region" description="Basic and acidic residues" evidence="11">
    <location>
        <begin position="357"/>
        <end position="367"/>
    </location>
</feature>
<sequence length="467" mass="51172">FNERYDIDRCLAAIAKGSYKNIALQFPDELLPDSVQVAATLAERSGRKCQVLADTTFGSCCVDEIAAEHGEADLIIHYGGACLSPTSRLPVIYVFGKSAADIPQCVEAFEQRFKTEFERNILLMFDVQYHYIAGKSLAHSPSCVSATPPLPSEISSQLPPPKTSVRGSRWYSLPDGHAIENYDIFYLGPESLSLTNIMMTHSRCKVYSFNPAAGESREESASVNRLLMRRYMMVQKARDADVIGIVVGTLGVASYLSVINDVKRLILASGKKPYVLAVGKPNPAKLGNFLEIDAFVLVACPENSLIDSRDFFRPIVTPFELELALVPGREWDGSYETDIASLALRLRTEADAALEDARGKVERREAQEDADEDSDDEPYFSLVTGAYKKKSRLVSVAAPSGDGAEDAGQVTLRNKETGVAVFRADSAAADFLRERRTFRGLETRLGETSVSVAIEGRAGIARGYSHE</sequence>
<evidence type="ECO:0000256" key="9">
    <source>
        <dbReference type="ARBA" id="ARBA00054092"/>
    </source>
</evidence>
<dbReference type="GO" id="GO:0005737">
    <property type="term" value="C:cytoplasm"/>
    <property type="evidence" value="ECO:0007669"/>
    <property type="project" value="UniProtKB-SubCell"/>
</dbReference>
<evidence type="ECO:0000256" key="7">
    <source>
        <dbReference type="ARBA" id="ARBA00023014"/>
    </source>
</evidence>
<dbReference type="NCBIfam" id="TIGR00272">
    <property type="entry name" value="DPH2"/>
    <property type="match status" value="1"/>
</dbReference>
<dbReference type="Gene3D" id="3.40.50.11840">
    <property type="entry name" value="Diphthamide synthesis DPH1/DPH2 domain 1"/>
    <property type="match status" value="1"/>
</dbReference>
<dbReference type="NCBIfam" id="TIGR00322">
    <property type="entry name" value="diphth2_R"/>
    <property type="match status" value="1"/>
</dbReference>
<dbReference type="SFLD" id="SFLDS00032">
    <property type="entry name" value="Radical_SAM_3-amino-3-carboxyp"/>
    <property type="match status" value="1"/>
</dbReference>
<evidence type="ECO:0000256" key="1">
    <source>
        <dbReference type="ARBA" id="ARBA00001966"/>
    </source>
</evidence>
<dbReference type="PANTHER" id="PTHR10762">
    <property type="entry name" value="DIPHTHAMIDE BIOSYNTHESIS PROTEIN"/>
    <property type="match status" value="1"/>
</dbReference>
<evidence type="ECO:0000256" key="2">
    <source>
        <dbReference type="ARBA" id="ARBA00005156"/>
    </source>
</evidence>
<dbReference type="SFLD" id="SFLDG01121">
    <property type="entry name" value="Diphthamide_biosynthesis"/>
    <property type="match status" value="1"/>
</dbReference>
<dbReference type="InterPro" id="IPR010014">
    <property type="entry name" value="DHP2"/>
</dbReference>
<feature type="compositionally biased region" description="Acidic residues" evidence="11">
    <location>
        <begin position="368"/>
        <end position="377"/>
    </location>
</feature>
<evidence type="ECO:0000313" key="13">
    <source>
        <dbReference type="Proteomes" id="UP000269721"/>
    </source>
</evidence>
<gene>
    <name evidence="12" type="ORF">BDK51DRAFT_8879</name>
</gene>
<keyword evidence="10" id="KW-0963">Cytoplasm</keyword>
<evidence type="ECO:0000256" key="6">
    <source>
        <dbReference type="ARBA" id="ARBA00023004"/>
    </source>
</evidence>
<evidence type="ECO:0000256" key="8">
    <source>
        <dbReference type="ARBA" id="ARBA00034128"/>
    </source>
</evidence>
<dbReference type="FunFam" id="3.40.50.11840:FF:000002">
    <property type="entry name" value="2-(3-amino-3-carboxypropyl)histidine synthase subunit 2"/>
    <property type="match status" value="1"/>
</dbReference>
<comment type="function">
    <text evidence="10">Required for the first step of diphthamide biosynthesis, a post-translational modification of histidine which occurs in elongation factor 2. DPH1 and DPH2 transfer a 3-amino-3-carboxypropyl (ACP) group from S-adenosyl-L-methionine (SAM) to a histidine residue, the reaction is assisted by a reduction system comprising DPH3 and a NADH-dependent reductase. Facilitates the reduction of the catalytic iron-sulfur cluster found in the DPH1 subunit.</text>
</comment>
<dbReference type="Gene3D" id="3.40.50.11860">
    <property type="entry name" value="Diphthamide synthesis DPH1/DPH2 domain 3"/>
    <property type="match status" value="1"/>
</dbReference>
<dbReference type="Pfam" id="PF01866">
    <property type="entry name" value="Diphthamide_syn"/>
    <property type="match status" value="1"/>
</dbReference>
<name>A0A4V1IRK9_9FUNG</name>
<keyword evidence="13" id="KW-1185">Reference proteome</keyword>
<keyword evidence="6 10" id="KW-0408">Iron</keyword>
<keyword evidence="5 10" id="KW-0479">Metal-binding</keyword>
<feature type="non-terminal residue" evidence="12">
    <location>
        <position position="467"/>
    </location>
</feature>
<comment type="cofactor">
    <cofactor evidence="1">
        <name>[4Fe-4S] cluster</name>
        <dbReference type="ChEBI" id="CHEBI:49883"/>
    </cofactor>
</comment>
<keyword evidence="7 10" id="KW-0411">Iron-sulfur</keyword>
<dbReference type="GO" id="GO:0051536">
    <property type="term" value="F:iron-sulfur cluster binding"/>
    <property type="evidence" value="ECO:0007669"/>
    <property type="project" value="UniProtKB-KW"/>
</dbReference>
<dbReference type="AlphaFoldDB" id="A0A4V1IRK9"/>
<feature type="region of interest" description="Disordered" evidence="11">
    <location>
        <begin position="357"/>
        <end position="377"/>
    </location>
</feature>
<dbReference type="EMBL" id="KZ995569">
    <property type="protein sequence ID" value="RKO90417.1"/>
    <property type="molecule type" value="Genomic_DNA"/>
</dbReference>
<dbReference type="InterPro" id="IPR042263">
    <property type="entry name" value="DPH1/DPH2_1"/>
</dbReference>
<dbReference type="InterPro" id="IPR016435">
    <property type="entry name" value="DPH1/DPH2"/>
</dbReference>
<feature type="non-terminal residue" evidence="12">
    <location>
        <position position="1"/>
    </location>
</feature>
<comment type="subunit">
    <text evidence="8">Component of the 2-(3-amino-3-carboxypropyl)histidine synthase complex composed of DPH1, DPH2, DPH3 and a NADH-dependent reductase, predominantly CBR1.</text>
</comment>
<comment type="pathway">
    <text evidence="2 10">Protein modification; peptidyl-diphthamide biosynthesis.</text>
</comment>
<evidence type="ECO:0000256" key="10">
    <source>
        <dbReference type="RuleBase" id="RU364133"/>
    </source>
</evidence>
<dbReference type="InterPro" id="IPR042265">
    <property type="entry name" value="DPH1/DPH2_3"/>
</dbReference>
<protein>
    <recommendedName>
        <fullName evidence="4 10">2-(3-amino-3-carboxypropyl)histidine synthase subunit 2</fullName>
    </recommendedName>
</protein>
<dbReference type="GO" id="GO:0090560">
    <property type="term" value="F:2-(3-amino-3-carboxypropyl)histidine synthase activity"/>
    <property type="evidence" value="ECO:0007669"/>
    <property type="project" value="InterPro"/>
</dbReference>
<dbReference type="PANTHER" id="PTHR10762:SF2">
    <property type="entry name" value="2-(3-AMINO-3-CARBOXYPROPYL)HISTIDINE SYNTHASE SUBUNIT 2"/>
    <property type="match status" value="1"/>
</dbReference>
<accession>A0A4V1IRK9</accession>
<comment type="function">
    <text evidence="9">Required for the first step of diphthamide biosynthesis, a post-translational modification of histidine which occurs in elongation factor 2. DPH1 and DPH2 transfer a 3-amino-3-carboxypropyl (ACP) group from S-adenosyl-L-methionine (SAM) to a histidine residue, the reaction is assisted by a reduction system comprising DPH3 and a NADH-dependent reductase, predominantly CBR1. Facilitates the reduction of the catalytic iron-sulfur cluster found in the DPH1 subunit.</text>
</comment>
<evidence type="ECO:0000256" key="11">
    <source>
        <dbReference type="SAM" id="MobiDB-lite"/>
    </source>
</evidence>
<evidence type="ECO:0000256" key="3">
    <source>
        <dbReference type="ARBA" id="ARBA00006179"/>
    </source>
</evidence>
<dbReference type="GO" id="GO:0017183">
    <property type="term" value="P:protein histidyl modification to diphthamide"/>
    <property type="evidence" value="ECO:0007669"/>
    <property type="project" value="UniProtKB-UniPathway"/>
</dbReference>
<dbReference type="OrthoDB" id="449241at2759"/>
<dbReference type="Proteomes" id="UP000269721">
    <property type="component" value="Unassembled WGS sequence"/>
</dbReference>
<evidence type="ECO:0000256" key="5">
    <source>
        <dbReference type="ARBA" id="ARBA00022723"/>
    </source>
</evidence>
<comment type="subcellular location">
    <subcellularLocation>
        <location evidence="10">Cytoplasm</location>
    </subcellularLocation>
</comment>
<dbReference type="SFLD" id="SFLDF00408">
    <property type="entry name" value="Diphthamide_biosynthesis_famil"/>
    <property type="match status" value="1"/>
</dbReference>
<comment type="similarity">
    <text evidence="3 10">Belongs to the DPH1/DPH2 family. DPH2 subfamily.</text>
</comment>
<evidence type="ECO:0000256" key="4">
    <source>
        <dbReference type="ARBA" id="ARBA00021914"/>
    </source>
</evidence>
<dbReference type="UniPathway" id="UPA00559"/>
<evidence type="ECO:0000313" key="12">
    <source>
        <dbReference type="EMBL" id="RKO90417.1"/>
    </source>
</evidence>
<dbReference type="GO" id="GO:0046872">
    <property type="term" value="F:metal ion binding"/>
    <property type="evidence" value="ECO:0007669"/>
    <property type="project" value="UniProtKB-KW"/>
</dbReference>
<organism evidence="12 13">
    <name type="scientific">Blyttiomyces helicus</name>
    <dbReference type="NCBI Taxonomy" id="388810"/>
    <lineage>
        <taxon>Eukaryota</taxon>
        <taxon>Fungi</taxon>
        <taxon>Fungi incertae sedis</taxon>
        <taxon>Chytridiomycota</taxon>
        <taxon>Chytridiomycota incertae sedis</taxon>
        <taxon>Chytridiomycetes</taxon>
        <taxon>Chytridiomycetes incertae sedis</taxon>
        <taxon>Blyttiomyces</taxon>
    </lineage>
</organism>
<dbReference type="FunFam" id="3.40.50.11860:FF:000001">
    <property type="entry name" value="2-(3-amino-3-carboxypropyl)histidine synthase subunit 2"/>
    <property type="match status" value="1"/>
</dbReference>
<proteinExistence type="inferred from homology"/>